<dbReference type="PANTHER" id="PTHR43077">
    <property type="entry name" value="TRANSPORT PERMEASE YVFS-RELATED"/>
    <property type="match status" value="1"/>
</dbReference>
<dbReference type="InterPro" id="IPR051328">
    <property type="entry name" value="T7SS_ABC-Transporter"/>
</dbReference>
<protein>
    <submittedName>
        <fullName evidence="8">ABC transporter</fullName>
    </submittedName>
</protein>
<feature type="compositionally biased region" description="Basic and acidic residues" evidence="5">
    <location>
        <begin position="675"/>
        <end position="685"/>
    </location>
</feature>
<keyword evidence="3 6" id="KW-1133">Transmembrane helix</keyword>
<feature type="transmembrane region" description="Helical" evidence="6">
    <location>
        <begin position="548"/>
        <end position="572"/>
    </location>
</feature>
<name>A0A917B9F5_9MICO</name>
<keyword evidence="4 6" id="KW-0472">Membrane</keyword>
<evidence type="ECO:0000256" key="2">
    <source>
        <dbReference type="ARBA" id="ARBA00022692"/>
    </source>
</evidence>
<evidence type="ECO:0000256" key="6">
    <source>
        <dbReference type="SAM" id="Phobius"/>
    </source>
</evidence>
<dbReference type="Proteomes" id="UP000598775">
    <property type="component" value="Unassembled WGS sequence"/>
</dbReference>
<feature type="transmembrane region" description="Helical" evidence="6">
    <location>
        <begin position="452"/>
        <end position="473"/>
    </location>
</feature>
<dbReference type="GO" id="GO:0016020">
    <property type="term" value="C:membrane"/>
    <property type="evidence" value="ECO:0007669"/>
    <property type="project" value="UniProtKB-SubCell"/>
</dbReference>
<dbReference type="EMBL" id="BMGP01000004">
    <property type="protein sequence ID" value="GGF29675.1"/>
    <property type="molecule type" value="Genomic_DNA"/>
</dbReference>
<dbReference type="GO" id="GO:0140359">
    <property type="term" value="F:ABC-type transporter activity"/>
    <property type="evidence" value="ECO:0007669"/>
    <property type="project" value="InterPro"/>
</dbReference>
<reference evidence="8 9" key="1">
    <citation type="journal article" date="2014" name="Int. J. Syst. Evol. Microbiol.">
        <title>Complete genome sequence of Corynebacterium casei LMG S-19264T (=DSM 44701T), isolated from a smear-ripened cheese.</title>
        <authorList>
            <consortium name="US DOE Joint Genome Institute (JGI-PGF)"/>
            <person name="Walter F."/>
            <person name="Albersmeier A."/>
            <person name="Kalinowski J."/>
            <person name="Ruckert C."/>
        </authorList>
    </citation>
    <scope>NUCLEOTIDE SEQUENCE [LARGE SCALE GENOMIC DNA]</scope>
    <source>
        <strain evidence="8 9">CGMCC 1.12976</strain>
    </source>
</reference>
<evidence type="ECO:0000256" key="3">
    <source>
        <dbReference type="ARBA" id="ARBA00022989"/>
    </source>
</evidence>
<feature type="domain" description="ABC-2 type transporter transmembrane" evidence="7">
    <location>
        <begin position="397"/>
        <end position="626"/>
    </location>
</feature>
<feature type="domain" description="ABC-2 type transporter transmembrane" evidence="7">
    <location>
        <begin position="41"/>
        <end position="188"/>
    </location>
</feature>
<keyword evidence="2 6" id="KW-0812">Transmembrane</keyword>
<comment type="caution">
    <text evidence="8">The sequence shown here is derived from an EMBL/GenBank/DDBJ whole genome shotgun (WGS) entry which is preliminary data.</text>
</comment>
<sequence length="698" mass="68983">MTSPHPESVPVTTASVPVAAVAEAPARSHRRRRGLWFAIGLLAVIAIPLAASGLFSGAFSNVSTNINKVPAALVNNDQLITTTAADGTQSTVYAGRGLVTQLTGPTASGFDWHVTNSADAAKGLADGTYYAVLTIPEDFSKQISSQGTPNPVQGSIDIATDNSHGYLSGIVASTVGNAIKAGFGQAITAQVLTGVYTGFGTVGTQLSTAASGAGQLASGAQTLSDGLGQLSTGAASAASGAASLSSGVTQYTDGVNTLAGGLSTLDDNASGLSSLSGAVSDYTGGVASLSTLSGQLSPGILAAINSNPNLDAVTKQQLTAGYSGLQGGLGQAASGGSTLSSKTTSGLDSLQSGISQLSSGANQLAAGSAPLSSGASQLAAGLTPLASGLAQSATGATQLTSGITQLQTGLQTGADSLSKSTAADPAAAAKVAADPIAVNVTALNPVSSIGQVIGILIIPAGLWIGALAVFLFLRPLKSAVLASSASTTRLVARVFGRASAIGLVQVLLVVAYLLLSLGAGWSTAPATFGFALLVSLAFLAFNQFLTTAFGRVGIIVSLILFAVQIATTAGIYPVQILSGPFQFISAISPMSYAVAGMQGILTGGESGPIITSVVVMGILLIVSLLLCGVALARRRNPIRTGWLLAGANGRPTSPRGDNDGPSSGAGAVNEGEVDAQGRPHGHPEHAALTPKSQPGLAT</sequence>
<gene>
    <name evidence="8" type="primary">yhgE</name>
    <name evidence="8" type="ORF">GCM10011399_23520</name>
</gene>
<dbReference type="InterPro" id="IPR023908">
    <property type="entry name" value="xxxLxxG_rpt"/>
</dbReference>
<feature type="transmembrane region" description="Helical" evidence="6">
    <location>
        <begin position="521"/>
        <end position="541"/>
    </location>
</feature>
<evidence type="ECO:0000256" key="1">
    <source>
        <dbReference type="ARBA" id="ARBA00004141"/>
    </source>
</evidence>
<feature type="transmembrane region" description="Helical" evidence="6">
    <location>
        <begin position="609"/>
        <end position="632"/>
    </location>
</feature>
<feature type="transmembrane region" description="Helical" evidence="6">
    <location>
        <begin position="494"/>
        <end position="515"/>
    </location>
</feature>
<dbReference type="PANTHER" id="PTHR43077:SF5">
    <property type="entry name" value="PHAGE INFECTION PROTEIN"/>
    <property type="match status" value="1"/>
</dbReference>
<dbReference type="InterPro" id="IPR013525">
    <property type="entry name" value="ABC2_TM"/>
</dbReference>
<dbReference type="NCBIfam" id="TIGR03057">
    <property type="entry name" value="xxxLxxG_by_4"/>
    <property type="match status" value="3"/>
</dbReference>
<evidence type="ECO:0000256" key="4">
    <source>
        <dbReference type="ARBA" id="ARBA00023136"/>
    </source>
</evidence>
<dbReference type="Gene3D" id="3.40.1710.10">
    <property type="entry name" value="abc type-2 transporter like domain"/>
    <property type="match status" value="1"/>
</dbReference>
<dbReference type="SUPFAM" id="SSF58104">
    <property type="entry name" value="Methyl-accepting chemotaxis protein (MCP) signaling domain"/>
    <property type="match status" value="1"/>
</dbReference>
<dbReference type="NCBIfam" id="TIGR03062">
    <property type="entry name" value="pip_yhgE_Cterm"/>
    <property type="match status" value="1"/>
</dbReference>
<comment type="subcellular location">
    <subcellularLocation>
        <location evidence="1">Membrane</location>
        <topology evidence="1">Multi-pass membrane protein</topology>
    </subcellularLocation>
</comment>
<feature type="transmembrane region" description="Helical" evidence="6">
    <location>
        <begin position="35"/>
        <end position="59"/>
    </location>
</feature>
<dbReference type="InterPro" id="IPR017501">
    <property type="entry name" value="Phage_infect_YhgE_C"/>
</dbReference>
<evidence type="ECO:0000259" key="7">
    <source>
        <dbReference type="Pfam" id="PF12698"/>
    </source>
</evidence>
<keyword evidence="9" id="KW-1185">Reference proteome</keyword>
<evidence type="ECO:0000313" key="8">
    <source>
        <dbReference type="EMBL" id="GGF29675.1"/>
    </source>
</evidence>
<organism evidence="8 9">
    <name type="scientific">Subtercola lobariae</name>
    <dbReference type="NCBI Taxonomy" id="1588641"/>
    <lineage>
        <taxon>Bacteria</taxon>
        <taxon>Bacillati</taxon>
        <taxon>Actinomycetota</taxon>
        <taxon>Actinomycetes</taxon>
        <taxon>Micrococcales</taxon>
        <taxon>Microbacteriaceae</taxon>
        <taxon>Subtercola</taxon>
    </lineage>
</organism>
<dbReference type="Gene3D" id="1.10.287.950">
    <property type="entry name" value="Methyl-accepting chemotaxis protein"/>
    <property type="match status" value="1"/>
</dbReference>
<evidence type="ECO:0000256" key="5">
    <source>
        <dbReference type="SAM" id="MobiDB-lite"/>
    </source>
</evidence>
<dbReference type="NCBIfam" id="TIGR03061">
    <property type="entry name" value="pip_yhgE_Nterm"/>
    <property type="match status" value="1"/>
</dbReference>
<dbReference type="InterPro" id="IPR017500">
    <property type="entry name" value="Phage_infect_YhgE_N"/>
</dbReference>
<dbReference type="RefSeq" id="WP_188678504.1">
    <property type="nucleotide sequence ID" value="NZ_BMGP01000004.1"/>
</dbReference>
<proteinExistence type="predicted"/>
<evidence type="ECO:0000313" key="9">
    <source>
        <dbReference type="Proteomes" id="UP000598775"/>
    </source>
</evidence>
<dbReference type="Pfam" id="PF12698">
    <property type="entry name" value="ABC2_membrane_3"/>
    <property type="match status" value="2"/>
</dbReference>
<dbReference type="AlphaFoldDB" id="A0A917B9F5"/>
<accession>A0A917B9F5</accession>
<feature type="region of interest" description="Disordered" evidence="5">
    <location>
        <begin position="643"/>
        <end position="698"/>
    </location>
</feature>